<dbReference type="STRING" id="1225564.AA309_16935"/>
<accession>A0A0H1RA72</accession>
<evidence type="ECO:0000313" key="3">
    <source>
        <dbReference type="Proteomes" id="UP000035489"/>
    </source>
</evidence>
<dbReference type="AlphaFoldDB" id="A0A0H1RA72"/>
<feature type="transmembrane region" description="Helical" evidence="1">
    <location>
        <begin position="7"/>
        <end position="29"/>
    </location>
</feature>
<keyword evidence="1" id="KW-0472">Membrane</keyword>
<dbReference type="PATRIC" id="fig|1225564.3.peg.4490"/>
<reference evidence="2 3" key="1">
    <citation type="submission" date="2015-05" db="EMBL/GenBank/DDBJ databases">
        <title>Draft genome sequence of Microvirga vignae strain BR3299, a novel nitrogen fixing bacteria isolated from Brazil semi-aired region.</title>
        <authorList>
            <person name="Zilli J.E."/>
            <person name="Passos S.R."/>
            <person name="Leite J."/>
            <person name="Baldani J.I."/>
            <person name="Xavier G.R."/>
            <person name="Rumjaneck N.G."/>
            <person name="Simoes-Araujo J.L."/>
        </authorList>
    </citation>
    <scope>NUCLEOTIDE SEQUENCE [LARGE SCALE GENOMIC DNA]</scope>
    <source>
        <strain evidence="2 3">BR3299</strain>
    </source>
</reference>
<gene>
    <name evidence="2" type="ORF">AA309_16935</name>
</gene>
<feature type="transmembrane region" description="Helical" evidence="1">
    <location>
        <begin position="85"/>
        <end position="102"/>
    </location>
</feature>
<keyword evidence="3" id="KW-1185">Reference proteome</keyword>
<dbReference type="EMBL" id="LCYG01000042">
    <property type="protein sequence ID" value="KLK92093.1"/>
    <property type="molecule type" value="Genomic_DNA"/>
</dbReference>
<evidence type="ECO:0000256" key="1">
    <source>
        <dbReference type="SAM" id="Phobius"/>
    </source>
</evidence>
<dbReference type="Proteomes" id="UP000035489">
    <property type="component" value="Unassembled WGS sequence"/>
</dbReference>
<dbReference type="RefSeq" id="WP_047190179.1">
    <property type="nucleotide sequence ID" value="NZ_LCYG01000042.1"/>
</dbReference>
<sequence>MDRQLKGIVAATLAAPYVASLLMALRIVIFEYRSANALFTERFYGDIALLGTIGLFYAGLPTLILSLIAASILNMLKLRSVASSLLFGSVVGSAFGLFLSASSFRDNVHLMLIFAASGAICGWIYWRIAIRRTPPNGHAIEAE</sequence>
<proteinExistence type="predicted"/>
<organism evidence="2 3">
    <name type="scientific">Microvirga vignae</name>
    <dbReference type="NCBI Taxonomy" id="1225564"/>
    <lineage>
        <taxon>Bacteria</taxon>
        <taxon>Pseudomonadati</taxon>
        <taxon>Pseudomonadota</taxon>
        <taxon>Alphaproteobacteria</taxon>
        <taxon>Hyphomicrobiales</taxon>
        <taxon>Methylobacteriaceae</taxon>
        <taxon>Microvirga</taxon>
    </lineage>
</organism>
<feature type="transmembrane region" description="Helical" evidence="1">
    <location>
        <begin position="49"/>
        <end position="73"/>
    </location>
</feature>
<protein>
    <submittedName>
        <fullName evidence="2">Uncharacterized protein</fullName>
    </submittedName>
</protein>
<dbReference type="OrthoDB" id="8021500at2"/>
<name>A0A0H1RA72_9HYPH</name>
<comment type="caution">
    <text evidence="2">The sequence shown here is derived from an EMBL/GenBank/DDBJ whole genome shotgun (WGS) entry which is preliminary data.</text>
</comment>
<keyword evidence="1" id="KW-0812">Transmembrane</keyword>
<evidence type="ECO:0000313" key="2">
    <source>
        <dbReference type="EMBL" id="KLK92093.1"/>
    </source>
</evidence>
<keyword evidence="1" id="KW-1133">Transmembrane helix</keyword>
<feature type="transmembrane region" description="Helical" evidence="1">
    <location>
        <begin position="108"/>
        <end position="126"/>
    </location>
</feature>